<feature type="binding site" evidence="9">
    <location>
        <position position="220"/>
    </location>
    <ligand>
        <name>1-deoxy-D-xylulose 5-phosphate</name>
        <dbReference type="ChEBI" id="CHEBI:57792"/>
    </ligand>
</feature>
<evidence type="ECO:0000259" key="12">
    <source>
        <dbReference type="Pfam" id="PF13288"/>
    </source>
</evidence>
<keyword evidence="13" id="KW-0413">Isomerase</keyword>
<evidence type="ECO:0000256" key="6">
    <source>
        <dbReference type="ARBA" id="ARBA00023211"/>
    </source>
</evidence>
<dbReference type="Pfam" id="PF02670">
    <property type="entry name" value="DXP_reductoisom"/>
    <property type="match status" value="1"/>
</dbReference>
<dbReference type="Proteomes" id="UP000187891">
    <property type="component" value="Unassembled WGS sequence"/>
</dbReference>
<keyword evidence="6 9" id="KW-0464">Manganese</keyword>
<keyword evidence="9" id="KW-0460">Magnesium</keyword>
<dbReference type="Pfam" id="PF13288">
    <property type="entry name" value="DXPR_C"/>
    <property type="match status" value="1"/>
</dbReference>
<feature type="binding site" evidence="9">
    <location>
        <position position="47"/>
    </location>
    <ligand>
        <name>NADPH</name>
        <dbReference type="ChEBI" id="CHEBI:57783"/>
    </ligand>
</feature>
<accession>A0A1R3TU77</accession>
<dbReference type="AlphaFoldDB" id="A0A1R3TU77"/>
<dbReference type="FunFam" id="3.40.50.720:FF:000045">
    <property type="entry name" value="1-deoxy-D-xylulose 5-phosphate reductoisomerase"/>
    <property type="match status" value="1"/>
</dbReference>
<dbReference type="SUPFAM" id="SSF51735">
    <property type="entry name" value="NAD(P)-binding Rossmann-fold domains"/>
    <property type="match status" value="1"/>
</dbReference>
<evidence type="ECO:0000256" key="5">
    <source>
        <dbReference type="ARBA" id="ARBA00023002"/>
    </source>
</evidence>
<feature type="binding site" evidence="9">
    <location>
        <position position="160"/>
    </location>
    <ligand>
        <name>1-deoxy-D-xylulose 5-phosphate</name>
        <dbReference type="ChEBI" id="CHEBI:57792"/>
    </ligand>
</feature>
<feature type="binding site" evidence="9">
    <location>
        <position position="213"/>
    </location>
    <ligand>
        <name>NADPH</name>
        <dbReference type="ChEBI" id="CHEBI:57783"/>
    </ligand>
</feature>
<evidence type="ECO:0000256" key="7">
    <source>
        <dbReference type="ARBA" id="ARBA00023229"/>
    </source>
</evidence>
<dbReference type="STRING" id="1907666.DSM25559_3287"/>
<feature type="binding site" evidence="9">
    <location>
        <position position="229"/>
    </location>
    <ligand>
        <name>Mn(2+)</name>
        <dbReference type="ChEBI" id="CHEBI:29035"/>
    </ligand>
</feature>
<dbReference type="InterPro" id="IPR003821">
    <property type="entry name" value="DXP_reductoisomerase"/>
</dbReference>
<evidence type="ECO:0000313" key="14">
    <source>
        <dbReference type="Proteomes" id="UP000187891"/>
    </source>
</evidence>
<feature type="domain" description="1-deoxy-D-xylulose 5-phosphate reductoisomerase C-terminal" evidence="11">
    <location>
        <begin position="154"/>
        <end position="237"/>
    </location>
</feature>
<dbReference type="Gene3D" id="3.40.50.720">
    <property type="entry name" value="NAD(P)-binding Rossmann-like Domain"/>
    <property type="match status" value="1"/>
</dbReference>
<feature type="binding site" evidence="9">
    <location>
        <position position="184"/>
    </location>
    <ligand>
        <name>1-deoxy-D-xylulose 5-phosphate</name>
        <dbReference type="ChEBI" id="CHEBI:57792"/>
    </ligand>
</feature>
<keyword evidence="4 9" id="KW-0521">NADP</keyword>
<dbReference type="InterPro" id="IPR013644">
    <property type="entry name" value="DXP_reductoisomerase_C"/>
</dbReference>
<evidence type="ECO:0000313" key="13">
    <source>
        <dbReference type="EMBL" id="SCX29176.1"/>
    </source>
</evidence>
<feature type="binding site" evidence="9">
    <location>
        <position position="226"/>
    </location>
    <ligand>
        <name>1-deoxy-D-xylulose 5-phosphate</name>
        <dbReference type="ChEBI" id="CHEBI:57792"/>
    </ligand>
</feature>
<feature type="binding site" evidence="9">
    <location>
        <position position="22"/>
    </location>
    <ligand>
        <name>NADPH</name>
        <dbReference type="ChEBI" id="CHEBI:57783"/>
    </ligand>
</feature>
<dbReference type="GO" id="GO:0051484">
    <property type="term" value="P:isopentenyl diphosphate biosynthetic process, methylerythritol 4-phosphate pathway involved in terpenoid biosynthetic process"/>
    <property type="evidence" value="ECO:0007669"/>
    <property type="project" value="UniProtKB-ARBA"/>
</dbReference>
<feature type="binding site" evidence="9">
    <location>
        <position position="21"/>
    </location>
    <ligand>
        <name>NADPH</name>
        <dbReference type="ChEBI" id="CHEBI:57783"/>
    </ligand>
</feature>
<dbReference type="InterPro" id="IPR036291">
    <property type="entry name" value="NAD(P)-bd_dom_sf"/>
</dbReference>
<feature type="binding site" evidence="9">
    <location>
        <position position="49"/>
    </location>
    <ligand>
        <name>NADPH</name>
        <dbReference type="ChEBI" id="CHEBI:57783"/>
    </ligand>
</feature>
<evidence type="ECO:0000256" key="8">
    <source>
        <dbReference type="ARBA" id="ARBA00048543"/>
    </source>
</evidence>
<dbReference type="Gene3D" id="1.10.1740.10">
    <property type="match status" value="1"/>
</dbReference>
<keyword evidence="7 9" id="KW-0414">Isoprene biosynthesis</keyword>
<dbReference type="PIRSF" id="PIRSF006205">
    <property type="entry name" value="Dxp_reductismrs"/>
    <property type="match status" value="1"/>
</dbReference>
<feature type="binding site" evidence="9">
    <location>
        <position position="132"/>
    </location>
    <ligand>
        <name>NADPH</name>
        <dbReference type="ChEBI" id="CHEBI:57783"/>
    </ligand>
</feature>
<sequence length="399" mass="42322">MTHPQGSTLPEKLTVLGATGSIGTNTLDVIGQLGGRDRFDIMALTGAGNIALLAQQARMVGARLAVTSEDDNYHALKDGLAGSDIKVAAGRSGLQEAAEMEADWVMAAIAGTPGLEPTLTAARRGANIALANKECLVSAGDVFIRTVSQGGGQLIPVDSEHSAIFQCLEPANKQNVERIVLTASGGPFRTFSREQMAGVTADIARAHPNWSMGLKVSIGSASMFNKALEMIEAKYLFDLKPSQIEVIVHPQSIIHSMVAYTDGSVIAQLGCPDMRTAIAYALTYPARGEINVERLDFTKLARLDFEAPDEVRFPALRLARTALERGGAQGAVLNAADETAFHAFVDGQIGFLDMADIVEIVMDRMNEGQSAQTIDAVLAADAQARAYAQEAVLQKQQAA</sequence>
<feature type="binding site" evidence="9">
    <location>
        <position position="159"/>
    </location>
    <ligand>
        <name>1-deoxy-D-xylulose 5-phosphate</name>
        <dbReference type="ChEBI" id="CHEBI:57792"/>
    </ligand>
</feature>
<dbReference type="GO" id="GO:0070402">
    <property type="term" value="F:NADPH binding"/>
    <property type="evidence" value="ECO:0007669"/>
    <property type="project" value="InterPro"/>
</dbReference>
<feature type="domain" description="DXP reductoisomerase C-terminal" evidence="12">
    <location>
        <begin position="269"/>
        <end position="386"/>
    </location>
</feature>
<dbReference type="RefSeq" id="WP_077121218.1">
    <property type="nucleotide sequence ID" value="NZ_FMUE01000008.1"/>
</dbReference>
<dbReference type="UniPathway" id="UPA00056">
    <property type="reaction ID" value="UER00092"/>
</dbReference>
<dbReference type="InterPro" id="IPR013512">
    <property type="entry name" value="DXP_reductoisomerase_N"/>
</dbReference>
<protein>
    <recommendedName>
        <fullName evidence="9">1-deoxy-D-xylulose 5-phosphate reductoisomerase</fullName>
        <shortName evidence="9">DXP reductoisomerase</shortName>
        <ecNumber evidence="9">1.1.1.267</ecNumber>
    </recommendedName>
    <alternativeName>
        <fullName evidence="9">1-deoxyxylulose-5-phosphate reductoisomerase</fullName>
    </alternativeName>
    <alternativeName>
        <fullName evidence="9">2-C-methyl-D-erythritol 4-phosphate synthase</fullName>
    </alternativeName>
</protein>
<feature type="domain" description="1-deoxy-D-xylulose 5-phosphate reductoisomerase N-terminal" evidence="10">
    <location>
        <begin position="13"/>
        <end position="140"/>
    </location>
</feature>
<reference evidence="14" key="1">
    <citation type="submission" date="2016-10" db="EMBL/GenBank/DDBJ databases">
        <authorList>
            <person name="Wibberg D."/>
        </authorList>
    </citation>
    <scope>NUCLEOTIDE SEQUENCE [LARGE SCALE GENOMIC DNA]</scope>
</reference>
<feature type="binding site" evidence="9">
    <location>
        <position position="225"/>
    </location>
    <ligand>
        <name>1-deoxy-D-xylulose 5-phosphate</name>
        <dbReference type="ChEBI" id="CHEBI:57792"/>
    </ligand>
</feature>
<dbReference type="SUPFAM" id="SSF55347">
    <property type="entry name" value="Glyceraldehyde-3-phosphate dehydrogenase-like, C-terminal domain"/>
    <property type="match status" value="1"/>
</dbReference>
<dbReference type="InterPro" id="IPR036169">
    <property type="entry name" value="DXPR_C_sf"/>
</dbReference>
<comment type="similarity">
    <text evidence="2 9">Belongs to the DXR family.</text>
</comment>
<feature type="binding site" evidence="9">
    <location>
        <position position="19"/>
    </location>
    <ligand>
        <name>NADPH</name>
        <dbReference type="ChEBI" id="CHEBI:57783"/>
    </ligand>
</feature>
<dbReference type="GO" id="GO:0030604">
    <property type="term" value="F:1-deoxy-D-xylulose-5-phosphate reductoisomerase activity"/>
    <property type="evidence" value="ECO:0007669"/>
    <property type="project" value="UniProtKB-UniRule"/>
</dbReference>
<evidence type="ECO:0000256" key="1">
    <source>
        <dbReference type="ARBA" id="ARBA00005094"/>
    </source>
</evidence>
<comment type="caution">
    <text evidence="9">Lacks conserved residue(s) required for the propagation of feature annotation.</text>
</comment>
<feature type="binding site" evidence="9">
    <location>
        <position position="20"/>
    </location>
    <ligand>
        <name>NADPH</name>
        <dbReference type="ChEBI" id="CHEBI:57783"/>
    </ligand>
</feature>
<comment type="catalytic activity">
    <reaction evidence="8">
        <text>2-C-methyl-D-erythritol 4-phosphate + NADP(+) = 1-deoxy-D-xylulose 5-phosphate + NADPH + H(+)</text>
        <dbReference type="Rhea" id="RHEA:13717"/>
        <dbReference type="ChEBI" id="CHEBI:15378"/>
        <dbReference type="ChEBI" id="CHEBI:57783"/>
        <dbReference type="ChEBI" id="CHEBI:57792"/>
        <dbReference type="ChEBI" id="CHEBI:58262"/>
        <dbReference type="ChEBI" id="CHEBI:58349"/>
        <dbReference type="EC" id="1.1.1.267"/>
    </reaction>
    <physiologicalReaction direction="right-to-left" evidence="8">
        <dbReference type="Rhea" id="RHEA:13719"/>
    </physiologicalReaction>
</comment>
<dbReference type="HAMAP" id="MF_00183">
    <property type="entry name" value="DXP_reductoisom"/>
    <property type="match status" value="1"/>
</dbReference>
<dbReference type="EC" id="1.1.1.267" evidence="9"/>
<name>A0A1R3TU77_9HYPH</name>
<feature type="binding site" evidence="9">
    <location>
        <position position="207"/>
    </location>
    <ligand>
        <name>1-deoxy-D-xylulose 5-phosphate</name>
        <dbReference type="ChEBI" id="CHEBI:57792"/>
    </ligand>
</feature>
<dbReference type="EMBL" id="FMUE01000008">
    <property type="protein sequence ID" value="SCX29176.1"/>
    <property type="molecule type" value="Genomic_DNA"/>
</dbReference>
<evidence type="ECO:0000256" key="2">
    <source>
        <dbReference type="ARBA" id="ARBA00006825"/>
    </source>
</evidence>
<evidence type="ECO:0000256" key="9">
    <source>
        <dbReference type="HAMAP-Rule" id="MF_00183"/>
    </source>
</evidence>
<dbReference type="GO" id="GO:0030145">
    <property type="term" value="F:manganese ion binding"/>
    <property type="evidence" value="ECO:0007669"/>
    <property type="project" value="TreeGrafter"/>
</dbReference>
<keyword evidence="3 9" id="KW-0479">Metal-binding</keyword>
<dbReference type="Pfam" id="PF08436">
    <property type="entry name" value="DXP_redisom_C"/>
    <property type="match status" value="1"/>
</dbReference>
<evidence type="ECO:0000256" key="4">
    <source>
        <dbReference type="ARBA" id="ARBA00022857"/>
    </source>
</evidence>
<dbReference type="GO" id="GO:0016853">
    <property type="term" value="F:isomerase activity"/>
    <property type="evidence" value="ECO:0007669"/>
    <property type="project" value="UniProtKB-KW"/>
</dbReference>
<feature type="binding site" evidence="9">
    <location>
        <position position="134"/>
    </location>
    <ligand>
        <name>NADPH</name>
        <dbReference type="ChEBI" id="CHEBI:57783"/>
    </ligand>
</feature>
<evidence type="ECO:0000256" key="3">
    <source>
        <dbReference type="ARBA" id="ARBA00022723"/>
    </source>
</evidence>
<comment type="pathway">
    <text evidence="1 9">Isoprenoid biosynthesis; isopentenyl diphosphate biosynthesis via DXP pathway; isopentenyl diphosphate from 1-deoxy-D-xylulose 5-phosphate: step 1/6.</text>
</comment>
<evidence type="ECO:0000259" key="10">
    <source>
        <dbReference type="Pfam" id="PF02670"/>
    </source>
</evidence>
<feature type="binding site" evidence="9">
    <location>
        <position position="133"/>
    </location>
    <ligand>
        <name>1-deoxy-D-xylulose 5-phosphate</name>
        <dbReference type="ChEBI" id="CHEBI:57792"/>
    </ligand>
</feature>
<evidence type="ECO:0000259" key="11">
    <source>
        <dbReference type="Pfam" id="PF08436"/>
    </source>
</evidence>
<comment type="cofactor">
    <cofactor evidence="9">
        <name>Mg(2+)</name>
        <dbReference type="ChEBI" id="CHEBI:18420"/>
    </cofactor>
    <cofactor evidence="9">
        <name>Mn(2+)</name>
        <dbReference type="ChEBI" id="CHEBI:29035"/>
    </cofactor>
</comment>
<feature type="binding site" evidence="9">
    <location>
        <position position="158"/>
    </location>
    <ligand>
        <name>Mn(2+)</name>
        <dbReference type="ChEBI" id="CHEBI:29035"/>
    </ligand>
</feature>
<proteinExistence type="inferred from homology"/>
<feature type="binding site" evidence="9">
    <location>
        <position position="229"/>
    </location>
    <ligand>
        <name>1-deoxy-D-xylulose 5-phosphate</name>
        <dbReference type="ChEBI" id="CHEBI:57792"/>
    </ligand>
</feature>
<dbReference type="SUPFAM" id="SSF69055">
    <property type="entry name" value="1-deoxy-D-xylulose-5-phosphate reductoisomerase, C-terminal domain"/>
    <property type="match status" value="1"/>
</dbReference>
<organism evidence="13 14">
    <name type="scientific">Agrobacterium rosae</name>
    <dbReference type="NCBI Taxonomy" id="1972867"/>
    <lineage>
        <taxon>Bacteria</taxon>
        <taxon>Pseudomonadati</taxon>
        <taxon>Pseudomonadota</taxon>
        <taxon>Alphaproteobacteria</taxon>
        <taxon>Hyphomicrobiales</taxon>
        <taxon>Rhizobiaceae</taxon>
        <taxon>Rhizobium/Agrobacterium group</taxon>
        <taxon>Agrobacterium</taxon>
    </lineage>
</organism>
<dbReference type="NCBIfam" id="TIGR00243">
    <property type="entry name" value="Dxr"/>
    <property type="match status" value="1"/>
</dbReference>
<gene>
    <name evidence="9 13" type="primary">dxr</name>
    <name evidence="13" type="ORF">DSM25559_3287</name>
</gene>
<dbReference type="PANTHER" id="PTHR30525:SF0">
    <property type="entry name" value="1-DEOXY-D-XYLULOSE 5-PHOSPHATE REDUCTOISOMERASE, CHLOROPLASTIC"/>
    <property type="match status" value="1"/>
</dbReference>
<dbReference type="PANTHER" id="PTHR30525">
    <property type="entry name" value="1-DEOXY-D-XYLULOSE 5-PHOSPHATE REDUCTOISOMERASE"/>
    <property type="match status" value="1"/>
</dbReference>
<keyword evidence="5 9" id="KW-0560">Oxidoreductase</keyword>
<comment type="function">
    <text evidence="9">Catalyzes the NADPH-dependent rearrangement and reduction of 1-deoxy-D-xylulose-5-phosphate (DXP) to 2-C-methyl-D-erythritol 4-phosphate (MEP).</text>
</comment>
<dbReference type="InterPro" id="IPR026877">
    <property type="entry name" value="DXPR_C"/>
</dbReference>
<feature type="binding site" evidence="9">
    <location>
        <position position="160"/>
    </location>
    <ligand>
        <name>Mn(2+)</name>
        <dbReference type="ChEBI" id="CHEBI:29035"/>
    </ligand>
</feature>